<dbReference type="CDD" id="cd17416">
    <property type="entry name" value="MFS_NPF1_2"/>
    <property type="match status" value="3"/>
</dbReference>
<dbReference type="EMBL" id="JARBHA010000017">
    <property type="protein sequence ID" value="KAJ9677326.1"/>
    <property type="molecule type" value="Genomic_DNA"/>
</dbReference>
<proteinExistence type="inferred from homology"/>
<comment type="similarity">
    <text evidence="2">Belongs to the major facilitator superfamily. Proton-dependent oligopeptide transporter (POT/PTR) (TC 2.A.17) family.</text>
</comment>
<feature type="transmembrane region" description="Helical" evidence="6">
    <location>
        <begin position="697"/>
        <end position="718"/>
    </location>
</feature>
<feature type="transmembrane region" description="Helical" evidence="6">
    <location>
        <begin position="1692"/>
        <end position="1710"/>
    </location>
</feature>
<feature type="transmembrane region" description="Helical" evidence="6">
    <location>
        <begin position="494"/>
        <end position="519"/>
    </location>
</feature>
<feature type="transmembrane region" description="Helical" evidence="6">
    <location>
        <begin position="1645"/>
        <end position="1672"/>
    </location>
</feature>
<evidence type="ECO:0000313" key="8">
    <source>
        <dbReference type="Proteomes" id="UP001168098"/>
    </source>
</evidence>
<feature type="transmembrane region" description="Helical" evidence="6">
    <location>
        <begin position="181"/>
        <end position="200"/>
    </location>
</feature>
<feature type="transmembrane region" description="Helical" evidence="6">
    <location>
        <begin position="747"/>
        <end position="766"/>
    </location>
</feature>
<feature type="transmembrane region" description="Helical" evidence="6">
    <location>
        <begin position="973"/>
        <end position="994"/>
    </location>
</feature>
<reference evidence="7 8" key="1">
    <citation type="journal article" date="2023" name="BMC Biotechnol.">
        <title>Vitis rotundifolia cv Carlos genome sequencing.</title>
        <authorList>
            <person name="Huff M."/>
            <person name="Hulse-Kemp A."/>
            <person name="Scheffler B."/>
            <person name="Youngblood R."/>
            <person name="Simpson S."/>
            <person name="Babiker E."/>
            <person name="Staton M."/>
        </authorList>
    </citation>
    <scope>NUCLEOTIDE SEQUENCE [LARGE SCALE GENOMIC DNA]</scope>
    <source>
        <tissue evidence="7">Leaf</tissue>
    </source>
</reference>
<dbReference type="Proteomes" id="UP001168098">
    <property type="component" value="Unassembled WGS sequence"/>
</dbReference>
<dbReference type="Pfam" id="PF00854">
    <property type="entry name" value="PTR2"/>
    <property type="match status" value="3"/>
</dbReference>
<sequence length="1739" mass="191329">MENNEKVVATDEPKTKHRGIKAMPFVIGNETFEKLGTIGTSNNLLVYLTTVFNMKSITATTIVNVFNGSTNFASLIGAFLCDTYFGRYNTLGFASISSFLGMLVITLTAAVQKMHPPHCGTSDTGTCIGPTAGQMAFLVTGFGLLVIGAGGIRPCNLAFGADQFNPETESGKRGISSFFNWYYFTYTFAMMVSLTIIVYVQSDVSWSLGLAIPTLLMLLSCALFFMGTRIYVKVKPEGSPLKNVVQVIVAAVKKRRLELPGQPWLSLFNHIPANSINSKLPHTDQFRFLSKGAILTPEVQINSDGSAANPWRLSSMQKVEEVKCVIRVIPIWAAGIIYYVALTQQNTFVVFQALQSDRRLGSTGFKIPAASYTVFSMLSLTIWIPIYDQIIVPLLRRLTGKEGGITLLQKIGIGMVLAVITMILSALVEERRRTLALTKETVGIDARRGAISSLSGMWLVPQLTLIGISEGLTVIGQVEFFYKQFPENMRSFAGAFLFCGMAFSNYLSSFLVSIVHQSTGGAATGNWLPEDLNKGRLDYFYYLVAALGMGSTLSSPLERGSLLWATMEKNEKAGTADEPNFEYRGLKAMPFIIGNETFENLGTVGTSSNLLVYLTAVFNMKSITAVTLINIFYGTTNLGTLVGAFLCDTYFGRYKTLAFATVASFMGLLVITLTALISKLHPPHCEIEQTGTCIGPTSWQIAFLLLGFGLLVIGASGIRPCNLAFGADQFNPITESGKRGLSSFFNWWYFTGTVAMMISLTLVIYVQSDVSWALGLAIPTFLMLLACVLFFMGTRIYVKVEPKGSPLKSVVQVIVAAARKRQLKLPEQPWLALFSHVPSNSINSKLPYTDQFRFLDKGAIITPEDQINSEGSAADPWRLSSIQQVEEVKCLMRVIPIWASAVIYYVALAQQQTYTVFQALQSDRHLGHNNFKIPAASYSIFSMLGLIIWIPIYDRIMVPLLQRFTGKEGGITVLQKMGCGMFLSIVTMLVSAFVEHQRRTLALSEPTLRIDPRRGAISSMSGLWFIPQLTLVGVSEAFTVIAQVEFFYKQFPESMRSVGGSFSFLGVAVSSYLSSFLVSTVHRMTAGAASGNWLPEDLNKGRLDYFYYLVAALGVINLGYFLLCAKWYKYKGSACSTQEVPMERVESEKPLRISSLRETMEKNEKIDTADEPEVNYRGVKAMPYIIGNETFEKLGAIGTLSNLLVYVTVVFNMKSITAATLINIFNGTTNFATLPGAFLSDTYFGRYKTLGFASIASFMGLLVIALTAAIPNLHPPDCGKASICIGATAWQMAFLLTGFGLLVIGAGGIRPCNLAFGADQFNPKTESGKRGIDSFFNWYFFTLTFAQMVSLTAIVYVQSKVSWGIGLGIPALLMLLSCVVFFMGTKIYVKVKPTGSPMTSVAQVIVAAVKKRRLKLPEQPWLSLFSYIPPKSINSKLPYTDQFRFLDKAAVLGPEDQINPDGSAANPWRLCSMQQVEEVKCLMRVIPIWSSAIIYHCAIVQQQTYAVFQALQSNRYLGTSKFQIPAASYTVFSMLSLTIWVPIYDRIVVPFLRRITGKEAGITILQRIGIGIFLSVLTSLVSALVEEWRRTRPLIGVDPRRGGISSMSGFWLIPQLTLAGLAEAFTAIGQVEFYYKQFPENMRSIAGSFFFCGIAASSYVSGLLVSIVHRTTAGAGTGNWLSEDLNTGRLDYFYYLVASLGVINLGYFLVCAKWYTYKGSTSSTLDSNMVDMKSEKPSA</sequence>
<keyword evidence="3 6" id="KW-0812">Transmembrane</keyword>
<keyword evidence="4 6" id="KW-1133">Transmembrane helix</keyword>
<evidence type="ECO:0000256" key="2">
    <source>
        <dbReference type="ARBA" id="ARBA00005982"/>
    </source>
</evidence>
<feature type="transmembrane region" description="Helical" evidence="6">
    <location>
        <begin position="1105"/>
        <end position="1123"/>
    </location>
</feature>
<keyword evidence="5 6" id="KW-0472">Membrane</keyword>
<evidence type="ECO:0000313" key="7">
    <source>
        <dbReference type="EMBL" id="KAJ9677326.1"/>
    </source>
</evidence>
<evidence type="ECO:0000256" key="1">
    <source>
        <dbReference type="ARBA" id="ARBA00004141"/>
    </source>
</evidence>
<evidence type="ECO:0000256" key="6">
    <source>
        <dbReference type="SAM" id="Phobius"/>
    </source>
</evidence>
<comment type="subcellular location">
    <subcellularLocation>
        <location evidence="1">Membrane</location>
        <topology evidence="1">Multi-pass membrane protein</topology>
    </subcellularLocation>
</comment>
<feature type="transmembrane region" description="Helical" evidence="6">
    <location>
        <begin position="1290"/>
        <end position="1316"/>
    </location>
</feature>
<evidence type="ECO:0000256" key="4">
    <source>
        <dbReference type="ARBA" id="ARBA00022989"/>
    </source>
</evidence>
<feature type="transmembrane region" description="Helical" evidence="6">
    <location>
        <begin position="772"/>
        <end position="798"/>
    </location>
</feature>
<feature type="transmembrane region" description="Helical" evidence="6">
    <location>
        <begin position="1524"/>
        <end position="1544"/>
    </location>
</feature>
<accession>A0AA38YV85</accession>
<dbReference type="GO" id="GO:0016020">
    <property type="term" value="C:membrane"/>
    <property type="evidence" value="ECO:0007669"/>
    <property type="project" value="UniProtKB-SubCell"/>
</dbReference>
<keyword evidence="8" id="KW-1185">Reference proteome</keyword>
<dbReference type="InterPro" id="IPR036259">
    <property type="entry name" value="MFS_trans_sf"/>
</dbReference>
<evidence type="ECO:0000256" key="5">
    <source>
        <dbReference type="ARBA" id="ARBA00023136"/>
    </source>
</evidence>
<feature type="transmembrane region" description="Helical" evidence="6">
    <location>
        <begin position="1336"/>
        <end position="1357"/>
    </location>
</feature>
<feature type="transmembrane region" description="Helical" evidence="6">
    <location>
        <begin position="206"/>
        <end position="226"/>
    </location>
</feature>
<dbReference type="SUPFAM" id="SSF103473">
    <property type="entry name" value="MFS general substrate transporter"/>
    <property type="match status" value="3"/>
</dbReference>
<feature type="transmembrane region" description="Helical" evidence="6">
    <location>
        <begin position="1250"/>
        <end position="1270"/>
    </location>
</feature>
<feature type="transmembrane region" description="Helical" evidence="6">
    <location>
        <begin position="1363"/>
        <end position="1383"/>
    </location>
</feature>
<feature type="transmembrane region" description="Helical" evidence="6">
    <location>
        <begin position="131"/>
        <end position="152"/>
    </location>
</feature>
<dbReference type="PANTHER" id="PTHR11654">
    <property type="entry name" value="OLIGOPEPTIDE TRANSPORTER-RELATED"/>
    <property type="match status" value="1"/>
</dbReference>
<name>A0AA38YV85_VITRO</name>
<feature type="transmembrane region" description="Helical" evidence="6">
    <location>
        <begin position="931"/>
        <end position="952"/>
    </location>
</feature>
<evidence type="ECO:0000256" key="3">
    <source>
        <dbReference type="ARBA" id="ARBA00022692"/>
    </source>
</evidence>
<feature type="transmembrane region" description="Helical" evidence="6">
    <location>
        <begin position="91"/>
        <end position="111"/>
    </location>
</feature>
<feature type="transmembrane region" description="Helical" evidence="6">
    <location>
        <begin position="369"/>
        <end position="387"/>
    </location>
</feature>
<feature type="transmembrane region" description="Helical" evidence="6">
    <location>
        <begin position="407"/>
        <end position="428"/>
    </location>
</feature>
<feature type="transmembrane region" description="Helical" evidence="6">
    <location>
        <begin position="1060"/>
        <end position="1085"/>
    </location>
</feature>
<dbReference type="GO" id="GO:0022857">
    <property type="term" value="F:transmembrane transporter activity"/>
    <property type="evidence" value="ECO:0007669"/>
    <property type="project" value="InterPro"/>
</dbReference>
<feature type="transmembrane region" description="Helical" evidence="6">
    <location>
        <begin position="1564"/>
        <end position="1585"/>
    </location>
</feature>
<comment type="caution">
    <text evidence="7">The sequence shown here is derived from an EMBL/GenBank/DDBJ whole genome shotgun (WGS) entry which is preliminary data.</text>
</comment>
<protein>
    <submittedName>
        <fullName evidence="7">Uncharacterized protein</fullName>
    </submittedName>
</protein>
<gene>
    <name evidence="7" type="ORF">PVL29_022353</name>
</gene>
<dbReference type="InterPro" id="IPR000109">
    <property type="entry name" value="POT_fam"/>
</dbReference>
<dbReference type="Gene3D" id="1.20.1250.20">
    <property type="entry name" value="MFS general substrate transporter like domains"/>
    <property type="match status" value="3"/>
</dbReference>
<feature type="transmembrane region" description="Helical" evidence="6">
    <location>
        <begin position="657"/>
        <end position="677"/>
    </location>
</feature>
<organism evidence="7 8">
    <name type="scientific">Vitis rotundifolia</name>
    <name type="common">Muscadine grape</name>
    <dbReference type="NCBI Taxonomy" id="103349"/>
    <lineage>
        <taxon>Eukaryota</taxon>
        <taxon>Viridiplantae</taxon>
        <taxon>Streptophyta</taxon>
        <taxon>Embryophyta</taxon>
        <taxon>Tracheophyta</taxon>
        <taxon>Spermatophyta</taxon>
        <taxon>Magnoliopsida</taxon>
        <taxon>eudicotyledons</taxon>
        <taxon>Gunneridae</taxon>
        <taxon>Pentapetalae</taxon>
        <taxon>rosids</taxon>
        <taxon>Vitales</taxon>
        <taxon>Vitaceae</taxon>
        <taxon>Viteae</taxon>
        <taxon>Vitis</taxon>
    </lineage>
</organism>